<dbReference type="KEGG" id="vpy:HZI73_15470"/>
<reference evidence="2" key="1">
    <citation type="submission" date="2020-07" db="EMBL/GenBank/DDBJ databases">
        <title>Vallitalea pronyensis genome.</title>
        <authorList>
            <person name="Postec A."/>
        </authorList>
    </citation>
    <scope>NUCLEOTIDE SEQUENCE</scope>
    <source>
        <strain evidence="2">FatNI3</strain>
    </source>
</reference>
<protein>
    <submittedName>
        <fullName evidence="2">GNAT family N-acetyltransferase</fullName>
    </submittedName>
</protein>
<dbReference type="GO" id="GO:0016747">
    <property type="term" value="F:acyltransferase activity, transferring groups other than amino-acyl groups"/>
    <property type="evidence" value="ECO:0007669"/>
    <property type="project" value="InterPro"/>
</dbReference>
<proteinExistence type="predicted"/>
<dbReference type="Gene3D" id="3.40.630.30">
    <property type="match status" value="1"/>
</dbReference>
<accession>A0A8J8MLB1</accession>
<dbReference type="PROSITE" id="PS51186">
    <property type="entry name" value="GNAT"/>
    <property type="match status" value="1"/>
</dbReference>
<evidence type="ECO:0000259" key="1">
    <source>
        <dbReference type="PROSITE" id="PS51186"/>
    </source>
</evidence>
<dbReference type="RefSeq" id="WP_212694286.1">
    <property type="nucleotide sequence ID" value="NZ_CP058649.1"/>
</dbReference>
<dbReference type="PANTHER" id="PTHR43415">
    <property type="entry name" value="SPERMIDINE N(1)-ACETYLTRANSFERASE"/>
    <property type="match status" value="1"/>
</dbReference>
<dbReference type="InterPro" id="IPR016181">
    <property type="entry name" value="Acyl_CoA_acyltransferase"/>
</dbReference>
<keyword evidence="3" id="KW-1185">Reference proteome</keyword>
<dbReference type="Proteomes" id="UP000683246">
    <property type="component" value="Chromosome"/>
</dbReference>
<dbReference type="Pfam" id="PF13302">
    <property type="entry name" value="Acetyltransf_3"/>
    <property type="match status" value="1"/>
</dbReference>
<dbReference type="EMBL" id="CP058649">
    <property type="protein sequence ID" value="QUI23601.1"/>
    <property type="molecule type" value="Genomic_DNA"/>
</dbReference>
<organism evidence="2 3">
    <name type="scientific">Vallitalea pronyensis</name>
    <dbReference type="NCBI Taxonomy" id="1348613"/>
    <lineage>
        <taxon>Bacteria</taxon>
        <taxon>Bacillati</taxon>
        <taxon>Bacillota</taxon>
        <taxon>Clostridia</taxon>
        <taxon>Lachnospirales</taxon>
        <taxon>Vallitaleaceae</taxon>
        <taxon>Vallitalea</taxon>
    </lineage>
</organism>
<gene>
    <name evidence="2" type="ORF">HZI73_15470</name>
</gene>
<evidence type="ECO:0000313" key="2">
    <source>
        <dbReference type="EMBL" id="QUI23601.1"/>
    </source>
</evidence>
<feature type="domain" description="N-acetyltransferase" evidence="1">
    <location>
        <begin position="12"/>
        <end position="169"/>
    </location>
</feature>
<dbReference type="AlphaFoldDB" id="A0A8J8MLB1"/>
<dbReference type="SUPFAM" id="SSF55729">
    <property type="entry name" value="Acyl-CoA N-acyltransferases (Nat)"/>
    <property type="match status" value="1"/>
</dbReference>
<dbReference type="PANTHER" id="PTHR43415:SF3">
    <property type="entry name" value="GNAT-FAMILY ACETYLTRANSFERASE"/>
    <property type="match status" value="1"/>
</dbReference>
<sequence length="169" mass="20218">MKGFEVYENEVIRLREIRKSDLERVRIWRNLPIIRQWFFHDQVISKEEQEKWYKQYLNKINDYYYIIEDKIQGYGPIGTLGIYFLDDGGVEFGRFMIGHGDAAGKGYGHKIMTIFHELVFDELGVDYVYLEVYCHNKAAIRVYQKAGYEIVGKMNKNKLDVYIMKKYKT</sequence>
<dbReference type="InterPro" id="IPR000182">
    <property type="entry name" value="GNAT_dom"/>
</dbReference>
<evidence type="ECO:0000313" key="3">
    <source>
        <dbReference type="Proteomes" id="UP000683246"/>
    </source>
</evidence>
<name>A0A8J8MLB1_9FIRM</name>